<dbReference type="AlphaFoldDB" id="A0A1X7TPR2"/>
<evidence type="ECO:0000256" key="1">
    <source>
        <dbReference type="SAM" id="MobiDB-lite"/>
    </source>
</evidence>
<evidence type="ECO:0000313" key="2">
    <source>
        <dbReference type="EnsemblMetazoa" id="Aqu2.1.16880_001"/>
    </source>
</evidence>
<dbReference type="EnsemblMetazoa" id="Aqu2.1.16880_001">
    <property type="protein sequence ID" value="Aqu2.1.16880_001"/>
    <property type="gene ID" value="Aqu2.1.16880"/>
</dbReference>
<feature type="compositionally biased region" description="Low complexity" evidence="1">
    <location>
        <begin position="305"/>
        <end position="330"/>
    </location>
</feature>
<name>A0A1X7TPR2_AMPQE</name>
<proteinExistence type="predicted"/>
<accession>A0A1X7TPR2</accession>
<dbReference type="InParanoid" id="A0A1X7TPR2"/>
<sequence>MKRKLPRYICNCFEEAGYETADAICEMDDESITDLEKYIDERKDELLHCMRRNKCMSEPFKFPPGHHVIIKKFISSFKGQRLSVQAISGPPAKKCKASSLVYDETTSSQAPQTQVPETKQTVTNDIRCKVQKWVKDYNKGELNTMTEGDDYSIAVSEPKSNSSICETSISCKCGKSYTVNIGPKVHCMINNWSKHVRKCLRTPKDQSRPATEITHFFSRHHLALTGNTTLSTNEATAEEATSQSLFPITHCSQSNDDSPPLELFPTEIATESYHAAEYTNEHVLQDQSLIDNLQVPPLQPIPTASPLSHSPSPSLLTMPSQLPSEQSLQSKQEKSSTNQVF</sequence>
<organism evidence="2">
    <name type="scientific">Amphimedon queenslandica</name>
    <name type="common">Sponge</name>
    <dbReference type="NCBI Taxonomy" id="400682"/>
    <lineage>
        <taxon>Eukaryota</taxon>
        <taxon>Metazoa</taxon>
        <taxon>Porifera</taxon>
        <taxon>Demospongiae</taxon>
        <taxon>Heteroscleromorpha</taxon>
        <taxon>Haplosclerida</taxon>
        <taxon>Niphatidae</taxon>
        <taxon>Amphimedon</taxon>
    </lineage>
</organism>
<reference evidence="2" key="1">
    <citation type="submission" date="2017-05" db="UniProtKB">
        <authorList>
            <consortium name="EnsemblMetazoa"/>
        </authorList>
    </citation>
    <scope>IDENTIFICATION</scope>
</reference>
<feature type="region of interest" description="Disordered" evidence="1">
    <location>
        <begin position="295"/>
        <end position="341"/>
    </location>
</feature>
<protein>
    <submittedName>
        <fullName evidence="2">Uncharacterized protein</fullName>
    </submittedName>
</protein>